<dbReference type="Proteomes" id="UP000694892">
    <property type="component" value="Chromosome 5S"/>
</dbReference>
<dbReference type="AlphaFoldDB" id="A0A974CQW8"/>
<organism evidence="1 2">
    <name type="scientific">Xenopus laevis</name>
    <name type="common">African clawed frog</name>
    <dbReference type="NCBI Taxonomy" id="8355"/>
    <lineage>
        <taxon>Eukaryota</taxon>
        <taxon>Metazoa</taxon>
        <taxon>Chordata</taxon>
        <taxon>Craniata</taxon>
        <taxon>Vertebrata</taxon>
        <taxon>Euteleostomi</taxon>
        <taxon>Amphibia</taxon>
        <taxon>Batrachia</taxon>
        <taxon>Anura</taxon>
        <taxon>Pipoidea</taxon>
        <taxon>Pipidae</taxon>
        <taxon>Xenopodinae</taxon>
        <taxon>Xenopus</taxon>
        <taxon>Xenopus</taxon>
    </lineage>
</organism>
<sequence length="69" mass="7655">MYSTQLLLRAKWNKESQAFGGKPNAARTLSCLLSMIQAGLFATSIKVPNSGKNEICGHEQFHSLHKDLH</sequence>
<gene>
    <name evidence="1" type="ORF">XELAEV_18029191mg</name>
</gene>
<evidence type="ECO:0000313" key="1">
    <source>
        <dbReference type="EMBL" id="OCT78089.1"/>
    </source>
</evidence>
<reference evidence="2" key="1">
    <citation type="journal article" date="2016" name="Nature">
        <title>Genome evolution in the allotetraploid frog Xenopus laevis.</title>
        <authorList>
            <person name="Session A.M."/>
            <person name="Uno Y."/>
            <person name="Kwon T."/>
            <person name="Chapman J.A."/>
            <person name="Toyoda A."/>
            <person name="Takahashi S."/>
            <person name="Fukui A."/>
            <person name="Hikosaka A."/>
            <person name="Suzuki A."/>
            <person name="Kondo M."/>
            <person name="van Heeringen S.J."/>
            <person name="Quigley I."/>
            <person name="Heinz S."/>
            <person name="Ogino H."/>
            <person name="Ochi H."/>
            <person name="Hellsten U."/>
            <person name="Lyons J.B."/>
            <person name="Simakov O."/>
            <person name="Putnam N."/>
            <person name="Stites J."/>
            <person name="Kuroki Y."/>
            <person name="Tanaka T."/>
            <person name="Michiue T."/>
            <person name="Watanabe M."/>
            <person name="Bogdanovic O."/>
            <person name="Lister R."/>
            <person name="Georgiou G."/>
            <person name="Paranjpe S.S."/>
            <person name="van Kruijsbergen I."/>
            <person name="Shu S."/>
            <person name="Carlson J."/>
            <person name="Kinoshita T."/>
            <person name="Ohta Y."/>
            <person name="Mawaribuchi S."/>
            <person name="Jenkins J."/>
            <person name="Grimwood J."/>
            <person name="Schmutz J."/>
            <person name="Mitros T."/>
            <person name="Mozaffari S.V."/>
            <person name="Suzuki Y."/>
            <person name="Haramoto Y."/>
            <person name="Yamamoto T.S."/>
            <person name="Takagi C."/>
            <person name="Heald R."/>
            <person name="Miller K."/>
            <person name="Haudenschild C."/>
            <person name="Kitzman J."/>
            <person name="Nakayama T."/>
            <person name="Izutsu Y."/>
            <person name="Robert J."/>
            <person name="Fortriede J."/>
            <person name="Burns K."/>
            <person name="Lotay V."/>
            <person name="Karimi K."/>
            <person name="Yasuoka Y."/>
            <person name="Dichmann D.S."/>
            <person name="Flajnik M.F."/>
            <person name="Houston D.W."/>
            <person name="Shendure J."/>
            <person name="DuPasquier L."/>
            <person name="Vize P.D."/>
            <person name="Zorn A.M."/>
            <person name="Ito M."/>
            <person name="Marcotte E.M."/>
            <person name="Wallingford J.B."/>
            <person name="Ito Y."/>
            <person name="Asashima M."/>
            <person name="Ueno N."/>
            <person name="Matsuda Y."/>
            <person name="Veenstra G.J."/>
            <person name="Fujiyama A."/>
            <person name="Harland R.M."/>
            <person name="Taira M."/>
            <person name="Rokhsar D.S."/>
        </authorList>
    </citation>
    <scope>NUCLEOTIDE SEQUENCE [LARGE SCALE GENOMIC DNA]</scope>
    <source>
        <strain evidence="2">J</strain>
    </source>
</reference>
<accession>A0A974CQW8</accession>
<name>A0A974CQW8_XENLA</name>
<dbReference type="EMBL" id="CM004475">
    <property type="protein sequence ID" value="OCT78089.1"/>
    <property type="molecule type" value="Genomic_DNA"/>
</dbReference>
<protein>
    <submittedName>
        <fullName evidence="1">Uncharacterized protein</fullName>
    </submittedName>
</protein>
<evidence type="ECO:0000313" key="2">
    <source>
        <dbReference type="Proteomes" id="UP000694892"/>
    </source>
</evidence>
<proteinExistence type="predicted"/>